<dbReference type="AlphaFoldDB" id="A0A3P3EGX0"/>
<organism evidence="2 3">
    <name type="scientific">Variovorax beijingensis</name>
    <dbReference type="NCBI Taxonomy" id="2496117"/>
    <lineage>
        <taxon>Bacteria</taxon>
        <taxon>Pseudomonadati</taxon>
        <taxon>Pseudomonadota</taxon>
        <taxon>Betaproteobacteria</taxon>
        <taxon>Burkholderiales</taxon>
        <taxon>Comamonadaceae</taxon>
        <taxon>Variovorax</taxon>
    </lineage>
</organism>
<gene>
    <name evidence="2" type="ORF">EH244_22765</name>
</gene>
<dbReference type="PANTHER" id="PTHR34846:SF10">
    <property type="entry name" value="CYTOPLASMIC PROTEIN"/>
    <property type="match status" value="1"/>
</dbReference>
<dbReference type="EMBL" id="RQXU01000016">
    <property type="protein sequence ID" value="RRH85561.1"/>
    <property type="molecule type" value="Genomic_DNA"/>
</dbReference>
<dbReference type="InterPro" id="IPR004675">
    <property type="entry name" value="AhpD_core"/>
</dbReference>
<protein>
    <submittedName>
        <fullName evidence="2">Carboxymuconolactone decarboxylase family protein</fullName>
    </submittedName>
</protein>
<dbReference type="PANTHER" id="PTHR34846">
    <property type="entry name" value="4-CARBOXYMUCONOLACTONE DECARBOXYLASE FAMILY PROTEIN (AFU_ORTHOLOGUE AFUA_6G11590)"/>
    <property type="match status" value="1"/>
</dbReference>
<dbReference type="RefSeq" id="WP_124960598.1">
    <property type="nucleotide sequence ID" value="NZ_RQXU01000016.1"/>
</dbReference>
<evidence type="ECO:0000313" key="3">
    <source>
        <dbReference type="Proteomes" id="UP000271590"/>
    </source>
</evidence>
<feature type="domain" description="Carboxymuconolactone decarboxylase-like" evidence="1">
    <location>
        <begin position="15"/>
        <end position="95"/>
    </location>
</feature>
<dbReference type="InterPro" id="IPR029032">
    <property type="entry name" value="AhpD-like"/>
</dbReference>
<name>A0A3P3EGX0_9BURK</name>
<dbReference type="Proteomes" id="UP000271590">
    <property type="component" value="Unassembled WGS sequence"/>
</dbReference>
<dbReference type="SUPFAM" id="SSF69118">
    <property type="entry name" value="AhpD-like"/>
    <property type="match status" value="1"/>
</dbReference>
<evidence type="ECO:0000259" key="1">
    <source>
        <dbReference type="Pfam" id="PF02627"/>
    </source>
</evidence>
<evidence type="ECO:0000313" key="2">
    <source>
        <dbReference type="EMBL" id="RRH85561.1"/>
    </source>
</evidence>
<proteinExistence type="predicted"/>
<dbReference type="Gene3D" id="1.20.1290.10">
    <property type="entry name" value="AhpD-like"/>
    <property type="match status" value="1"/>
</dbReference>
<dbReference type="Pfam" id="PF02627">
    <property type="entry name" value="CMD"/>
    <property type="match status" value="1"/>
</dbReference>
<sequence>MSSARLDYHALAPAAARAGAQFSHAAGSTLGKRLRELVNLRISQINGCAFCIDMHWADLLKQGMDPRHVNAVAGWREAERFFSEAERAAFNWAEAVNAVPQRTPSDAEFEAVRRHFSDAQIADLTFAVCAIRSWNMLNASFHTQVPETPYSVG</sequence>
<comment type="caution">
    <text evidence="2">The sequence shown here is derived from an EMBL/GenBank/DDBJ whole genome shotgun (WGS) entry which is preliminary data.</text>
</comment>
<dbReference type="InterPro" id="IPR003779">
    <property type="entry name" value="CMD-like"/>
</dbReference>
<reference evidence="2 3" key="1">
    <citation type="submission" date="2018-11" db="EMBL/GenBank/DDBJ databases">
        <title>The genome of Variovorax sp T529.</title>
        <authorList>
            <person name="Gao J."/>
        </authorList>
    </citation>
    <scope>NUCLEOTIDE SEQUENCE [LARGE SCALE GENOMIC DNA]</scope>
    <source>
        <strain evidence="2 3">T529</strain>
    </source>
</reference>
<dbReference type="GO" id="GO:0051920">
    <property type="term" value="F:peroxiredoxin activity"/>
    <property type="evidence" value="ECO:0007669"/>
    <property type="project" value="InterPro"/>
</dbReference>
<accession>A0A3P3EGX0</accession>
<dbReference type="NCBIfam" id="TIGR00778">
    <property type="entry name" value="ahpD_dom"/>
    <property type="match status" value="1"/>
</dbReference>